<evidence type="ECO:0000259" key="2">
    <source>
        <dbReference type="Pfam" id="PF08393"/>
    </source>
</evidence>
<organism evidence="4 5">
    <name type="scientific">Anaeramoeba ignava</name>
    <name type="common">Anaerobic marine amoeba</name>
    <dbReference type="NCBI Taxonomy" id="1746090"/>
    <lineage>
        <taxon>Eukaryota</taxon>
        <taxon>Metamonada</taxon>
        <taxon>Anaeramoebidae</taxon>
        <taxon>Anaeramoeba</taxon>
    </lineage>
</organism>
<dbReference type="Gene3D" id="3.20.180.20">
    <property type="entry name" value="Dynein heavy chain, N-terminal domain 2"/>
    <property type="match status" value="1"/>
</dbReference>
<comment type="caution">
    <text evidence="4">The sequence shown here is derived from an EMBL/GenBank/DDBJ whole genome shotgun (WGS) entry which is preliminary data.</text>
</comment>
<feature type="coiled-coil region" evidence="1">
    <location>
        <begin position="88"/>
        <end position="115"/>
    </location>
</feature>
<keyword evidence="5" id="KW-1185">Reference proteome</keyword>
<evidence type="ECO:0000313" key="4">
    <source>
        <dbReference type="EMBL" id="KAJ5068894.1"/>
    </source>
</evidence>
<dbReference type="AlphaFoldDB" id="A0A9Q0R7N0"/>
<sequence length="453" mass="52231">MKTLHFIKVFEEEAIAWEDKLNRLHLLFDTWIDVQRKWVYLEGVFCGSSDIQQLLPQESSKFKTIDNDFLIMMKKVAKSPHILDVLNIQGLQHTLERLSDMLSKVQKALGEYLEKQRSAFPRFYFVGDEDLLEIIGHSKDVVKIQRHLRKMFAGIALLKLSDDETSIIGMLSREHEEINFPDPVKYKEISKIHEWLNMVENQMRVSLGNCLDISLREFIQLSSKDELDKDLFLKWVETTPAQIIVLTIKVIWTQKVENALSNNSQVFLKQTLDWIGNILDLLAFNVLFDLQPITRKKYEHLIIELIHQRDVIRRLIQAGVKTLKDFAWTEEMRFYWNEKESHETKLMISIANASFAYGFEYLGVVDKLVQTPLTDRCYLTLTQALNLRLGGAPAGPAGTGKSLRNSTIVYTPNGPKLNGDLQIGDEVCKIGVFRVHFKDGGFVDCSDDHLLVC</sequence>
<gene>
    <name evidence="4" type="ORF">M0811_12201</name>
</gene>
<dbReference type="FunFam" id="3.20.180.20:FF:000002">
    <property type="entry name" value="Cytoplasmic dynein heavy chain 1"/>
    <property type="match status" value="1"/>
</dbReference>
<dbReference type="InterPro" id="IPR042228">
    <property type="entry name" value="Dynein_linker_3"/>
</dbReference>
<dbReference type="OrthoDB" id="14187at2759"/>
<dbReference type="InterPro" id="IPR026983">
    <property type="entry name" value="DHC"/>
</dbReference>
<dbReference type="Pfam" id="PF08393">
    <property type="entry name" value="DHC_N2"/>
    <property type="match status" value="1"/>
</dbReference>
<evidence type="ECO:0000313" key="5">
    <source>
        <dbReference type="Proteomes" id="UP001149090"/>
    </source>
</evidence>
<proteinExistence type="predicted"/>
<keyword evidence="1" id="KW-0175">Coiled coil</keyword>
<dbReference type="Proteomes" id="UP001149090">
    <property type="component" value="Unassembled WGS sequence"/>
</dbReference>
<feature type="domain" description="Dynein heavy chain hydrolytic ATP-binding dynein motor region" evidence="3">
    <location>
        <begin position="357"/>
        <end position="402"/>
    </location>
</feature>
<dbReference type="GO" id="GO:0007018">
    <property type="term" value="P:microtubule-based movement"/>
    <property type="evidence" value="ECO:0007669"/>
    <property type="project" value="InterPro"/>
</dbReference>
<dbReference type="GO" id="GO:0045505">
    <property type="term" value="F:dynein intermediate chain binding"/>
    <property type="evidence" value="ECO:0007669"/>
    <property type="project" value="InterPro"/>
</dbReference>
<dbReference type="GO" id="GO:0030286">
    <property type="term" value="C:dynein complex"/>
    <property type="evidence" value="ECO:0007669"/>
    <property type="project" value="InterPro"/>
</dbReference>
<evidence type="ECO:0000256" key="1">
    <source>
        <dbReference type="SAM" id="Coils"/>
    </source>
</evidence>
<dbReference type="PANTHER" id="PTHR45703">
    <property type="entry name" value="DYNEIN HEAVY CHAIN"/>
    <property type="match status" value="1"/>
</dbReference>
<dbReference type="Gene3D" id="1.20.58.1120">
    <property type="match status" value="1"/>
</dbReference>
<evidence type="ECO:0000259" key="3">
    <source>
        <dbReference type="Pfam" id="PF12774"/>
    </source>
</evidence>
<dbReference type="Gene3D" id="3.40.50.300">
    <property type="entry name" value="P-loop containing nucleotide triphosphate hydrolases"/>
    <property type="match status" value="1"/>
</dbReference>
<dbReference type="InterPro" id="IPR027417">
    <property type="entry name" value="P-loop_NTPase"/>
</dbReference>
<protein>
    <submittedName>
        <fullName evidence="4">Dynein heavy chain</fullName>
    </submittedName>
</protein>
<dbReference type="EMBL" id="JAPDFW010000112">
    <property type="protein sequence ID" value="KAJ5068894.1"/>
    <property type="molecule type" value="Genomic_DNA"/>
</dbReference>
<dbReference type="PANTHER" id="PTHR45703:SF36">
    <property type="entry name" value="DYNEIN HEAVY CHAIN, CYTOPLASMIC"/>
    <property type="match status" value="1"/>
</dbReference>
<dbReference type="InterPro" id="IPR035699">
    <property type="entry name" value="AAA_6"/>
</dbReference>
<dbReference type="FunFam" id="1.20.140.100:FF:000002">
    <property type="entry name" value="Cytoplasmic dynein heavy chain 1"/>
    <property type="match status" value="1"/>
</dbReference>
<accession>A0A9Q0R7N0</accession>
<dbReference type="Pfam" id="PF12774">
    <property type="entry name" value="AAA_6"/>
    <property type="match status" value="1"/>
</dbReference>
<name>A0A9Q0R7N0_ANAIG</name>
<dbReference type="InterPro" id="IPR013602">
    <property type="entry name" value="Dynein_heavy_linker"/>
</dbReference>
<dbReference type="FunFam" id="1.20.58.1120:FF:000013">
    <property type="entry name" value="Dynein heavy chain-like protein"/>
    <property type="match status" value="1"/>
</dbReference>
<dbReference type="GO" id="GO:0005524">
    <property type="term" value="F:ATP binding"/>
    <property type="evidence" value="ECO:0007669"/>
    <property type="project" value="InterPro"/>
</dbReference>
<dbReference type="InterPro" id="IPR042222">
    <property type="entry name" value="Dynein_2_N"/>
</dbReference>
<dbReference type="Gene3D" id="1.20.140.100">
    <property type="entry name" value="Dynein heavy chain, N-terminal domain 2"/>
    <property type="match status" value="1"/>
</dbReference>
<reference evidence="4" key="1">
    <citation type="submission" date="2022-10" db="EMBL/GenBank/DDBJ databases">
        <title>Novel sulphate-reducing endosymbionts in the free-living metamonad Anaeramoeba.</title>
        <authorList>
            <person name="Jerlstrom-Hultqvist J."/>
            <person name="Cepicka I."/>
            <person name="Gallot-Lavallee L."/>
            <person name="Salas-Leiva D."/>
            <person name="Curtis B.A."/>
            <person name="Zahonova K."/>
            <person name="Pipaliya S."/>
            <person name="Dacks J."/>
            <person name="Roger A.J."/>
        </authorList>
    </citation>
    <scope>NUCLEOTIDE SEQUENCE</scope>
    <source>
        <strain evidence="4">BMAN</strain>
    </source>
</reference>
<feature type="domain" description="Dynein heavy chain linker" evidence="2">
    <location>
        <begin position="1"/>
        <end position="211"/>
    </location>
</feature>
<dbReference type="GO" id="GO:0051959">
    <property type="term" value="F:dynein light intermediate chain binding"/>
    <property type="evidence" value="ECO:0007669"/>
    <property type="project" value="InterPro"/>
</dbReference>